<comment type="caution">
    <text evidence="2">The sequence shown here is derived from an EMBL/GenBank/DDBJ whole genome shotgun (WGS) entry which is preliminary data.</text>
</comment>
<evidence type="ECO:0000256" key="1">
    <source>
        <dbReference type="SAM" id="MobiDB-lite"/>
    </source>
</evidence>
<name>A0A9P8Y7F5_9PEZI</name>
<evidence type="ECO:0000313" key="3">
    <source>
        <dbReference type="Proteomes" id="UP000756346"/>
    </source>
</evidence>
<dbReference type="EMBL" id="JAGTJQ010000005">
    <property type="protein sequence ID" value="KAH7031103.1"/>
    <property type="molecule type" value="Genomic_DNA"/>
</dbReference>
<reference evidence="2" key="1">
    <citation type="journal article" date="2021" name="Nat. Commun.">
        <title>Genetic determinants of endophytism in the Arabidopsis root mycobiome.</title>
        <authorList>
            <person name="Mesny F."/>
            <person name="Miyauchi S."/>
            <person name="Thiergart T."/>
            <person name="Pickel B."/>
            <person name="Atanasova L."/>
            <person name="Karlsson M."/>
            <person name="Huettel B."/>
            <person name="Barry K.W."/>
            <person name="Haridas S."/>
            <person name="Chen C."/>
            <person name="Bauer D."/>
            <person name="Andreopoulos W."/>
            <person name="Pangilinan J."/>
            <person name="LaButti K."/>
            <person name="Riley R."/>
            <person name="Lipzen A."/>
            <person name="Clum A."/>
            <person name="Drula E."/>
            <person name="Henrissat B."/>
            <person name="Kohler A."/>
            <person name="Grigoriev I.V."/>
            <person name="Martin F.M."/>
            <person name="Hacquard S."/>
        </authorList>
    </citation>
    <scope>NUCLEOTIDE SEQUENCE</scope>
    <source>
        <strain evidence="2">MPI-CAGE-CH-0230</strain>
    </source>
</reference>
<evidence type="ECO:0000313" key="2">
    <source>
        <dbReference type="EMBL" id="KAH7031103.1"/>
    </source>
</evidence>
<dbReference type="AlphaFoldDB" id="A0A9P8Y7F5"/>
<feature type="region of interest" description="Disordered" evidence="1">
    <location>
        <begin position="46"/>
        <end position="76"/>
    </location>
</feature>
<keyword evidence="3" id="KW-1185">Reference proteome</keyword>
<accession>A0A9P8Y7F5</accession>
<dbReference type="Proteomes" id="UP000756346">
    <property type="component" value="Unassembled WGS sequence"/>
</dbReference>
<dbReference type="RefSeq" id="XP_046012783.1">
    <property type="nucleotide sequence ID" value="XM_046148001.1"/>
</dbReference>
<protein>
    <submittedName>
        <fullName evidence="2">Uncharacterized protein</fullName>
    </submittedName>
</protein>
<feature type="compositionally biased region" description="Basic and acidic residues" evidence="1">
    <location>
        <begin position="60"/>
        <end position="75"/>
    </location>
</feature>
<organism evidence="2 3">
    <name type="scientific">Microdochium trichocladiopsis</name>
    <dbReference type="NCBI Taxonomy" id="1682393"/>
    <lineage>
        <taxon>Eukaryota</taxon>
        <taxon>Fungi</taxon>
        <taxon>Dikarya</taxon>
        <taxon>Ascomycota</taxon>
        <taxon>Pezizomycotina</taxon>
        <taxon>Sordariomycetes</taxon>
        <taxon>Xylariomycetidae</taxon>
        <taxon>Xylariales</taxon>
        <taxon>Microdochiaceae</taxon>
        <taxon>Microdochium</taxon>
    </lineage>
</organism>
<feature type="compositionally biased region" description="Low complexity" evidence="1">
    <location>
        <begin position="46"/>
        <end position="59"/>
    </location>
</feature>
<sequence length="151" mass="16473">MQVIYTHASLRGPATSWVVASQPSIDPLACLSVLCWSTAGPRARCSSSMRGSRTRGSIGTHERARASPIPGKRESGWSGSPLLSLRVLCKSALSHSISPCHETFWSGVVWLIRLASFSMKNTEHPGREYVLVIKSFIIQSSRELSPAHQSI</sequence>
<gene>
    <name evidence="2" type="ORF">B0I36DRAFT_118534</name>
</gene>
<dbReference type="GeneID" id="70177547"/>
<proteinExistence type="predicted"/>